<dbReference type="CDD" id="cd00148">
    <property type="entry name" value="PROF"/>
    <property type="match status" value="1"/>
</dbReference>
<reference evidence="7" key="1">
    <citation type="submission" date="2022-08" db="EMBL/GenBank/DDBJ databases">
        <title>A Global Phylogenomic Analysis of the Shiitake Genus Lentinula.</title>
        <authorList>
            <consortium name="DOE Joint Genome Institute"/>
            <person name="Sierra-Patev S."/>
            <person name="Min B."/>
            <person name="Naranjo-Ortiz M."/>
            <person name="Looney B."/>
            <person name="Konkel Z."/>
            <person name="Slot J.C."/>
            <person name="Sakamoto Y."/>
            <person name="Steenwyk J.L."/>
            <person name="Rokas A."/>
            <person name="Carro J."/>
            <person name="Camarero S."/>
            <person name="Ferreira P."/>
            <person name="Molpeceres G."/>
            <person name="Ruiz-Duenas F.J."/>
            <person name="Serrano A."/>
            <person name="Henrissat B."/>
            <person name="Drula E."/>
            <person name="Hughes K.W."/>
            <person name="Mata J.L."/>
            <person name="Ishikawa N.K."/>
            <person name="Vargas-Isla R."/>
            <person name="Ushijima S."/>
            <person name="Smith C.A."/>
            <person name="Ahrendt S."/>
            <person name="Andreopoulos W."/>
            <person name="He G."/>
            <person name="Labutti K."/>
            <person name="Lipzen A."/>
            <person name="Ng V."/>
            <person name="Riley R."/>
            <person name="Sandor L."/>
            <person name="Barry K."/>
            <person name="Martinez A.T."/>
            <person name="Xiao Y."/>
            <person name="Gibbons J.G."/>
            <person name="Terashima K."/>
            <person name="Grigoriev I.V."/>
            <person name="Hibbett D.S."/>
        </authorList>
    </citation>
    <scope>NUCLEOTIDE SEQUENCE</scope>
    <source>
        <strain evidence="7">JLM2183</strain>
    </source>
</reference>
<dbReference type="GO" id="GO:0003785">
    <property type="term" value="F:actin monomer binding"/>
    <property type="evidence" value="ECO:0007669"/>
    <property type="project" value="TreeGrafter"/>
</dbReference>
<keyword evidence="4 6" id="KW-0009">Actin-binding</keyword>
<evidence type="ECO:0000256" key="2">
    <source>
        <dbReference type="ARBA" id="ARBA00010058"/>
    </source>
</evidence>
<dbReference type="Gene3D" id="3.30.450.30">
    <property type="entry name" value="Dynein light chain 2a, cytoplasmic"/>
    <property type="match status" value="1"/>
</dbReference>
<dbReference type="OrthoDB" id="421374at2759"/>
<keyword evidence="8" id="KW-1185">Reference proteome</keyword>
<proteinExistence type="inferred from homology"/>
<dbReference type="AlphaFoldDB" id="A0A9W9DSJ1"/>
<dbReference type="FunFam" id="3.30.450.30:FF:000001">
    <property type="entry name" value="Profilin"/>
    <property type="match status" value="1"/>
</dbReference>
<comment type="subcellular location">
    <subcellularLocation>
        <location evidence="1">Cytoplasm</location>
        <location evidence="1">Cytoskeleton</location>
    </subcellularLocation>
</comment>
<keyword evidence="5" id="KW-0206">Cytoskeleton</keyword>
<accession>A0A9W9DSJ1</accession>
<dbReference type="Proteomes" id="UP001150266">
    <property type="component" value="Unassembled WGS sequence"/>
</dbReference>
<comment type="caution">
    <text evidence="7">The sequence shown here is derived from an EMBL/GenBank/DDBJ whole genome shotgun (WGS) entry which is preliminary data.</text>
</comment>
<dbReference type="PANTHER" id="PTHR11604:SF0">
    <property type="entry name" value="PROFILIN"/>
    <property type="match status" value="1"/>
</dbReference>
<evidence type="ECO:0000256" key="6">
    <source>
        <dbReference type="RuleBase" id="RU003909"/>
    </source>
</evidence>
<dbReference type="Pfam" id="PF00235">
    <property type="entry name" value="Profilin"/>
    <property type="match status" value="1"/>
</dbReference>
<dbReference type="PROSITE" id="PS00414">
    <property type="entry name" value="PROFILIN"/>
    <property type="match status" value="1"/>
</dbReference>
<dbReference type="SUPFAM" id="SSF55770">
    <property type="entry name" value="Profilin (actin-binding protein)"/>
    <property type="match status" value="1"/>
</dbReference>
<dbReference type="SMART" id="SM00392">
    <property type="entry name" value="PROF"/>
    <property type="match status" value="1"/>
</dbReference>
<dbReference type="InterPro" id="IPR027310">
    <property type="entry name" value="Profilin_CS"/>
</dbReference>
<organism evidence="7 8">
    <name type="scientific">Lentinula aciculospora</name>
    <dbReference type="NCBI Taxonomy" id="153920"/>
    <lineage>
        <taxon>Eukaryota</taxon>
        <taxon>Fungi</taxon>
        <taxon>Dikarya</taxon>
        <taxon>Basidiomycota</taxon>
        <taxon>Agaricomycotina</taxon>
        <taxon>Agaricomycetes</taxon>
        <taxon>Agaricomycetidae</taxon>
        <taxon>Agaricales</taxon>
        <taxon>Marasmiineae</taxon>
        <taxon>Omphalotaceae</taxon>
        <taxon>Lentinula</taxon>
    </lineage>
</organism>
<dbReference type="GO" id="GO:0005856">
    <property type="term" value="C:cytoskeleton"/>
    <property type="evidence" value="ECO:0007669"/>
    <property type="project" value="UniProtKB-SubCell"/>
</dbReference>
<dbReference type="InterPro" id="IPR036140">
    <property type="entry name" value="PFN_sf"/>
</dbReference>
<evidence type="ECO:0000256" key="4">
    <source>
        <dbReference type="ARBA" id="ARBA00023203"/>
    </source>
</evidence>
<comment type="similarity">
    <text evidence="2 6">Belongs to the profilin family.</text>
</comment>
<dbReference type="EMBL" id="JAOTPV010000005">
    <property type="protein sequence ID" value="KAJ4482305.1"/>
    <property type="molecule type" value="Genomic_DNA"/>
</dbReference>
<evidence type="ECO:0000313" key="8">
    <source>
        <dbReference type="Proteomes" id="UP001150266"/>
    </source>
</evidence>
<keyword evidence="3" id="KW-0963">Cytoplasm</keyword>
<evidence type="ECO:0000313" key="7">
    <source>
        <dbReference type="EMBL" id="KAJ4482305.1"/>
    </source>
</evidence>
<dbReference type="PRINTS" id="PR01640">
    <property type="entry name" value="PROFILINPLNT"/>
</dbReference>
<protein>
    <recommendedName>
        <fullName evidence="6">Profilin</fullName>
    </recommendedName>
</protein>
<gene>
    <name evidence="7" type="ORF">J3R30DRAFT_3699734</name>
</gene>
<dbReference type="InterPro" id="IPR048278">
    <property type="entry name" value="PFN"/>
</dbReference>
<dbReference type="InterPro" id="IPR005455">
    <property type="entry name" value="PFN_euk"/>
</dbReference>
<name>A0A9W9DSJ1_9AGAR</name>
<dbReference type="GO" id="GO:0005938">
    <property type="term" value="C:cell cortex"/>
    <property type="evidence" value="ECO:0007669"/>
    <property type="project" value="TreeGrafter"/>
</dbReference>
<evidence type="ECO:0000256" key="1">
    <source>
        <dbReference type="ARBA" id="ARBA00004245"/>
    </source>
</evidence>
<sequence>MSWQSYVDANLLGTQKINQAAIVGAQGGVWATSEGFEISQTEQEKILQAHANSEDVEASGLVIAGVKYFCLSANGRSIYLKKGADGAVVVKTNLAILCCIYKPPTQGPEAATVVEGLADYLLGVGF</sequence>
<evidence type="ECO:0000256" key="3">
    <source>
        <dbReference type="ARBA" id="ARBA00022490"/>
    </source>
</evidence>
<dbReference type="PANTHER" id="PTHR11604">
    <property type="entry name" value="PROFILIN"/>
    <property type="match status" value="1"/>
</dbReference>
<evidence type="ECO:0000256" key="5">
    <source>
        <dbReference type="ARBA" id="ARBA00023212"/>
    </source>
</evidence>